<dbReference type="InterPro" id="IPR036546">
    <property type="entry name" value="MED15_KIX"/>
</dbReference>
<reference evidence="5" key="1">
    <citation type="submission" date="2022-11" db="EMBL/GenBank/DDBJ databases">
        <authorList>
            <person name="Petersen C."/>
        </authorList>
    </citation>
    <scope>NUCLEOTIDE SEQUENCE</scope>
    <source>
        <strain evidence="5">IBT 19713</strain>
    </source>
</reference>
<gene>
    <name evidence="5" type="ORF">N7468_001481</name>
</gene>
<dbReference type="GO" id="GO:0005634">
    <property type="term" value="C:nucleus"/>
    <property type="evidence" value="ECO:0007669"/>
    <property type="project" value="UniProtKB-SubCell"/>
</dbReference>
<dbReference type="EMBL" id="JAPQKS010000002">
    <property type="protein sequence ID" value="KAJ5246498.1"/>
    <property type="molecule type" value="Genomic_DNA"/>
</dbReference>
<feature type="region of interest" description="Disordered" evidence="3">
    <location>
        <begin position="216"/>
        <end position="239"/>
    </location>
</feature>
<feature type="domain" description="Mediator complex subunit 15 KIX" evidence="4">
    <location>
        <begin position="139"/>
        <end position="193"/>
    </location>
</feature>
<dbReference type="GeneID" id="83198081"/>
<keyword evidence="6" id="KW-1185">Reference proteome</keyword>
<evidence type="ECO:0000259" key="4">
    <source>
        <dbReference type="Pfam" id="PF16987"/>
    </source>
</evidence>
<dbReference type="OrthoDB" id="3918840at2759"/>
<dbReference type="GO" id="GO:0006355">
    <property type="term" value="P:regulation of DNA-templated transcription"/>
    <property type="evidence" value="ECO:0007669"/>
    <property type="project" value="InterPro"/>
</dbReference>
<comment type="subcellular location">
    <subcellularLocation>
        <location evidence="1">Nucleus</location>
    </subcellularLocation>
</comment>
<dbReference type="GO" id="GO:0003712">
    <property type="term" value="F:transcription coregulator activity"/>
    <property type="evidence" value="ECO:0007669"/>
    <property type="project" value="InterPro"/>
</dbReference>
<name>A0A9W9PGP1_9EURO</name>
<dbReference type="AlphaFoldDB" id="A0A9W9PGP1"/>
<keyword evidence="2" id="KW-0539">Nucleus</keyword>
<dbReference type="RefSeq" id="XP_058333919.1">
    <property type="nucleotide sequence ID" value="XM_058470778.1"/>
</dbReference>
<evidence type="ECO:0000256" key="1">
    <source>
        <dbReference type="ARBA" id="ARBA00004123"/>
    </source>
</evidence>
<proteinExistence type="predicted"/>
<evidence type="ECO:0000313" key="6">
    <source>
        <dbReference type="Proteomes" id="UP001150941"/>
    </source>
</evidence>
<evidence type="ECO:0000256" key="2">
    <source>
        <dbReference type="ARBA" id="ARBA00023242"/>
    </source>
</evidence>
<evidence type="ECO:0000313" key="5">
    <source>
        <dbReference type="EMBL" id="KAJ5246498.1"/>
    </source>
</evidence>
<dbReference type="InterPro" id="IPR036529">
    <property type="entry name" value="KIX_dom_sf"/>
</dbReference>
<evidence type="ECO:0000256" key="3">
    <source>
        <dbReference type="SAM" id="MobiDB-lite"/>
    </source>
</evidence>
<comment type="caution">
    <text evidence="5">The sequence shown here is derived from an EMBL/GenBank/DDBJ whole genome shotgun (WGS) entry which is preliminary data.</text>
</comment>
<organism evidence="5 6">
    <name type="scientific">Penicillium chermesinum</name>
    <dbReference type="NCBI Taxonomy" id="63820"/>
    <lineage>
        <taxon>Eukaryota</taxon>
        <taxon>Fungi</taxon>
        <taxon>Dikarya</taxon>
        <taxon>Ascomycota</taxon>
        <taxon>Pezizomycotina</taxon>
        <taxon>Eurotiomycetes</taxon>
        <taxon>Eurotiomycetidae</taxon>
        <taxon>Eurotiales</taxon>
        <taxon>Aspergillaceae</taxon>
        <taxon>Penicillium</taxon>
    </lineage>
</organism>
<protein>
    <recommendedName>
        <fullName evidence="4">Mediator complex subunit 15 KIX domain-containing protein</fullName>
    </recommendedName>
</protein>
<dbReference type="Proteomes" id="UP001150941">
    <property type="component" value="Unassembled WGS sequence"/>
</dbReference>
<dbReference type="Pfam" id="PF16987">
    <property type="entry name" value="KIX_2"/>
    <property type="match status" value="1"/>
</dbReference>
<sequence length="239" mass="26270">MNPNGFPNPQGMAVRPGMQPPRNENASLIMNHVAQMLQSQGPFQGWKAEVPIKSRAMNVYQMWSGGSGRLVGTAGGVALLPSGSGRLCHLDPSFTQNQNLLNLPPSLFCHPLPRRFPSSHFLQPFASLSNTALFPRITSLRLIQPRIDLQSAAQAALSFEQKAFQKASERSDYERECNEKLLHIKDTRQRQANVAFQSGMMPQANAMQTQLQGGLPQQMNHGMQSSPPPWSAPDGHGYG</sequence>
<feature type="compositionally biased region" description="Polar residues" evidence="3">
    <location>
        <begin position="216"/>
        <end position="225"/>
    </location>
</feature>
<reference evidence="5" key="2">
    <citation type="journal article" date="2023" name="IMA Fungus">
        <title>Comparative genomic study of the Penicillium genus elucidates a diverse pangenome and 15 lateral gene transfer events.</title>
        <authorList>
            <person name="Petersen C."/>
            <person name="Sorensen T."/>
            <person name="Nielsen M.R."/>
            <person name="Sondergaard T.E."/>
            <person name="Sorensen J.L."/>
            <person name="Fitzpatrick D.A."/>
            <person name="Frisvad J.C."/>
            <person name="Nielsen K.L."/>
        </authorList>
    </citation>
    <scope>NUCLEOTIDE SEQUENCE</scope>
    <source>
        <strain evidence="5">IBT 19713</strain>
    </source>
</reference>
<dbReference type="Gene3D" id="1.10.246.20">
    <property type="entry name" value="Coactivator CBP, KIX domain"/>
    <property type="match status" value="1"/>
</dbReference>
<accession>A0A9W9PGP1</accession>